<protein>
    <submittedName>
        <fullName evidence="2">Uncharacterized protein</fullName>
    </submittedName>
</protein>
<keyword evidence="1" id="KW-0732">Signal</keyword>
<organism evidence="2 3">
    <name type="scientific">Alkalibacterium iburiense</name>
    <dbReference type="NCBI Taxonomy" id="290589"/>
    <lineage>
        <taxon>Bacteria</taxon>
        <taxon>Bacillati</taxon>
        <taxon>Bacillota</taxon>
        <taxon>Bacilli</taxon>
        <taxon>Lactobacillales</taxon>
        <taxon>Carnobacteriaceae</taxon>
        <taxon>Alkalibacterium</taxon>
    </lineage>
</organism>
<reference evidence="3" key="1">
    <citation type="journal article" date="2019" name="Int. J. Syst. Evol. Microbiol.">
        <title>The Global Catalogue of Microorganisms (GCM) 10K type strain sequencing project: providing services to taxonomists for standard genome sequencing and annotation.</title>
        <authorList>
            <consortium name="The Broad Institute Genomics Platform"/>
            <consortium name="The Broad Institute Genome Sequencing Center for Infectious Disease"/>
            <person name="Wu L."/>
            <person name="Ma J."/>
        </authorList>
    </citation>
    <scope>NUCLEOTIDE SEQUENCE [LARGE SCALE GENOMIC DNA]</scope>
    <source>
        <strain evidence="3">JCM 12662</strain>
    </source>
</reference>
<proteinExistence type="predicted"/>
<dbReference type="Proteomes" id="UP001501166">
    <property type="component" value="Unassembled WGS sequence"/>
</dbReference>
<feature type="chain" id="PRO_5045784608" evidence="1">
    <location>
        <begin position="23"/>
        <end position="174"/>
    </location>
</feature>
<evidence type="ECO:0000313" key="2">
    <source>
        <dbReference type="EMBL" id="GAA0356980.1"/>
    </source>
</evidence>
<evidence type="ECO:0000256" key="1">
    <source>
        <dbReference type="SAM" id="SignalP"/>
    </source>
</evidence>
<evidence type="ECO:0000313" key="3">
    <source>
        <dbReference type="Proteomes" id="UP001501166"/>
    </source>
</evidence>
<accession>A0ABP3GX45</accession>
<feature type="signal peptide" evidence="1">
    <location>
        <begin position="1"/>
        <end position="22"/>
    </location>
</feature>
<name>A0ABP3GX45_9LACT</name>
<keyword evidence="3" id="KW-1185">Reference proteome</keyword>
<gene>
    <name evidence="2" type="ORF">GCM10008932_07400</name>
</gene>
<dbReference type="EMBL" id="BAAACW010000043">
    <property type="protein sequence ID" value="GAA0356980.1"/>
    <property type="molecule type" value="Genomic_DNA"/>
</dbReference>
<comment type="caution">
    <text evidence="2">The sequence shown here is derived from an EMBL/GenBank/DDBJ whole genome shotgun (WGS) entry which is preliminary data.</text>
</comment>
<dbReference type="RefSeq" id="WP_343754138.1">
    <property type="nucleotide sequence ID" value="NZ_BAAACW010000043.1"/>
</dbReference>
<sequence>MTKKIFNSLLLLFLGFSIFAQTSISVHAYEENYSNISYEESITDTNPIMDKNGFNNPIIPFSPPSQGGDGGGYSNEWHYYGDSRNANSTANWLYGQLIGWGLSFIPNLKYFSSSLVTTVLAHALSNRSVVYYKVSTYITNTSDRGRQIRSTILVYSDMARTNLIGQNTRLAFEY</sequence>